<proteinExistence type="predicted"/>
<dbReference type="SUPFAM" id="SSF56801">
    <property type="entry name" value="Acetyl-CoA synthetase-like"/>
    <property type="match status" value="1"/>
</dbReference>
<comment type="caution">
    <text evidence="2">The sequence shown here is derived from an EMBL/GenBank/DDBJ whole genome shotgun (WGS) entry which is preliminary data.</text>
</comment>
<dbReference type="GO" id="GO:0005829">
    <property type="term" value="C:cytosol"/>
    <property type="evidence" value="ECO:0007669"/>
    <property type="project" value="TreeGrafter"/>
</dbReference>
<dbReference type="PANTHER" id="PTHR45527:SF1">
    <property type="entry name" value="FATTY ACID SYNTHASE"/>
    <property type="match status" value="1"/>
</dbReference>
<feature type="domain" description="Carrier" evidence="1">
    <location>
        <begin position="83"/>
        <end position="115"/>
    </location>
</feature>
<gene>
    <name evidence="2" type="ORF">GV791_31320</name>
</gene>
<dbReference type="InterPro" id="IPR009081">
    <property type="entry name" value="PP-bd_ACP"/>
</dbReference>
<dbReference type="Gene3D" id="3.30.300.30">
    <property type="match status" value="1"/>
</dbReference>
<dbReference type="PROSITE" id="PS50075">
    <property type="entry name" value="CARRIER"/>
    <property type="match status" value="1"/>
</dbReference>
<evidence type="ECO:0000259" key="1">
    <source>
        <dbReference type="PROSITE" id="PS50075"/>
    </source>
</evidence>
<dbReference type="GO" id="GO:0043041">
    <property type="term" value="P:amino acid activation for nonribosomal peptide biosynthetic process"/>
    <property type="evidence" value="ECO:0007669"/>
    <property type="project" value="TreeGrafter"/>
</dbReference>
<dbReference type="Proteomes" id="UP000471166">
    <property type="component" value="Unassembled WGS sequence"/>
</dbReference>
<feature type="non-terminal residue" evidence="2">
    <location>
        <position position="1"/>
    </location>
</feature>
<feature type="non-terminal residue" evidence="2">
    <location>
        <position position="115"/>
    </location>
</feature>
<organism evidence="2 3">
    <name type="scientific">Nocardia cyriacigeorgica</name>
    <dbReference type="NCBI Taxonomy" id="135487"/>
    <lineage>
        <taxon>Bacteria</taxon>
        <taxon>Bacillati</taxon>
        <taxon>Actinomycetota</taxon>
        <taxon>Actinomycetes</taxon>
        <taxon>Mycobacteriales</taxon>
        <taxon>Nocardiaceae</taxon>
        <taxon>Nocardia</taxon>
    </lineage>
</organism>
<evidence type="ECO:0000313" key="2">
    <source>
        <dbReference type="EMBL" id="NEW37008.1"/>
    </source>
</evidence>
<dbReference type="EMBL" id="JAAGVB010000296">
    <property type="protein sequence ID" value="NEW37008.1"/>
    <property type="molecule type" value="Genomic_DNA"/>
</dbReference>
<dbReference type="AlphaFoldDB" id="A0A6P1CWN4"/>
<reference evidence="2 3" key="1">
    <citation type="submission" date="2020-01" db="EMBL/GenBank/DDBJ databases">
        <title>Genetics and antimicrobial susceptibilities of Nocardia species isolated from the soil; a comparison with species isolated from humans.</title>
        <authorList>
            <person name="Carrasco G."/>
            <person name="Monzon S."/>
            <person name="Sansegundo M."/>
            <person name="Garcia E."/>
            <person name="Garrido N."/>
            <person name="Medina M.J."/>
            <person name="Villalon P."/>
            <person name="Ramirez-Arocha A.C."/>
            <person name="Jimenez P."/>
            <person name="Cuesta I."/>
            <person name="Valdezate S."/>
        </authorList>
    </citation>
    <scope>NUCLEOTIDE SEQUENCE [LARGE SCALE GENOMIC DNA]</scope>
    <source>
        <strain evidence="2 3">CNM20110626</strain>
    </source>
</reference>
<evidence type="ECO:0000313" key="3">
    <source>
        <dbReference type="Proteomes" id="UP000471166"/>
    </source>
</evidence>
<dbReference type="InterPro" id="IPR045851">
    <property type="entry name" value="AMP-bd_C_sf"/>
</dbReference>
<dbReference type="GO" id="GO:0044550">
    <property type="term" value="P:secondary metabolite biosynthetic process"/>
    <property type="evidence" value="ECO:0007669"/>
    <property type="project" value="TreeGrafter"/>
</dbReference>
<name>A0A6P1CWN4_9NOCA</name>
<dbReference type="InterPro" id="IPR036736">
    <property type="entry name" value="ACP-like_sf"/>
</dbReference>
<dbReference type="RefSeq" id="WP_163848593.1">
    <property type="nucleotide sequence ID" value="NZ_JAAGVB010000296.1"/>
</dbReference>
<dbReference type="Pfam" id="PF13193">
    <property type="entry name" value="AMP-binding_C"/>
    <property type="match status" value="1"/>
</dbReference>
<dbReference type="PANTHER" id="PTHR45527">
    <property type="entry name" value="NONRIBOSOMAL PEPTIDE SYNTHETASE"/>
    <property type="match status" value="1"/>
</dbReference>
<dbReference type="InterPro" id="IPR025110">
    <property type="entry name" value="AMP-bd_C"/>
</dbReference>
<accession>A0A6P1CWN4</accession>
<dbReference type="GO" id="GO:0031177">
    <property type="term" value="F:phosphopantetheine binding"/>
    <property type="evidence" value="ECO:0007669"/>
    <property type="project" value="TreeGrafter"/>
</dbReference>
<dbReference type="Gene3D" id="1.10.1200.10">
    <property type="entry name" value="ACP-like"/>
    <property type="match status" value="1"/>
</dbReference>
<sequence>VAHCVVVATADRALGVTLAAYVVPAGSALDLDDVRDHAANSLPEFMIPSAFAQVDRIPLTEHGKLDKRALPEPRRVGARTRTELATVTEVRLAALFGEIFGRDEVGADDSFFELG</sequence>
<protein>
    <recommendedName>
        <fullName evidence="1">Carrier domain-containing protein</fullName>
    </recommendedName>
</protein>